<feature type="domain" description="Factor of DNA methylation 1-5/IDN2" evidence="5">
    <location>
        <begin position="504"/>
        <end position="634"/>
    </location>
</feature>
<organism evidence="7 8">
    <name type="scientific">Linum tenue</name>
    <dbReference type="NCBI Taxonomy" id="586396"/>
    <lineage>
        <taxon>Eukaryota</taxon>
        <taxon>Viridiplantae</taxon>
        <taxon>Streptophyta</taxon>
        <taxon>Embryophyta</taxon>
        <taxon>Tracheophyta</taxon>
        <taxon>Spermatophyta</taxon>
        <taxon>Magnoliopsida</taxon>
        <taxon>eudicotyledons</taxon>
        <taxon>Gunneridae</taxon>
        <taxon>Pentapetalae</taxon>
        <taxon>rosids</taxon>
        <taxon>fabids</taxon>
        <taxon>Malpighiales</taxon>
        <taxon>Linaceae</taxon>
        <taxon>Linum</taxon>
    </lineage>
</organism>
<evidence type="ECO:0000256" key="1">
    <source>
        <dbReference type="ARBA" id="ARBA00023054"/>
    </source>
</evidence>
<reference evidence="7" key="1">
    <citation type="submission" date="2022-08" db="EMBL/GenBank/DDBJ databases">
        <authorList>
            <person name="Gutierrez-Valencia J."/>
        </authorList>
    </citation>
    <scope>NUCLEOTIDE SEQUENCE</scope>
</reference>
<dbReference type="Gene3D" id="3.30.70.2890">
    <property type="entry name" value="XS domain"/>
    <property type="match status" value="1"/>
</dbReference>
<evidence type="ECO:0000313" key="8">
    <source>
        <dbReference type="Proteomes" id="UP001154282"/>
    </source>
</evidence>
<dbReference type="PANTHER" id="PTHR21596">
    <property type="entry name" value="RIBONUCLEASE P SUBUNIT P38"/>
    <property type="match status" value="1"/>
</dbReference>
<name>A0AAV0JQ24_9ROSI</name>
<evidence type="ECO:0000259" key="6">
    <source>
        <dbReference type="Pfam" id="PF03470"/>
    </source>
</evidence>
<accession>A0AAV0JQ24</accession>
<comment type="caution">
    <text evidence="7">The sequence shown here is derived from an EMBL/GenBank/DDBJ whole genome shotgun (WGS) entry which is preliminary data.</text>
</comment>
<gene>
    <name evidence="7" type="ORF">LITE_LOCUS15335</name>
</gene>
<dbReference type="PANTHER" id="PTHR21596:SF3">
    <property type="entry name" value="FACTOR OF DNA METHYLATION 1-RELATED"/>
    <property type="match status" value="1"/>
</dbReference>
<feature type="domain" description="Zinc finger-XS" evidence="6">
    <location>
        <begin position="42"/>
        <end position="84"/>
    </location>
</feature>
<evidence type="ECO:0000256" key="2">
    <source>
        <dbReference type="ARBA" id="ARBA00023158"/>
    </source>
</evidence>
<evidence type="ECO:0000313" key="7">
    <source>
        <dbReference type="EMBL" id="CAI0411886.1"/>
    </source>
</evidence>
<dbReference type="InterPro" id="IPR005379">
    <property type="entry name" value="FDM1-5/IDN2_XH"/>
</dbReference>
<evidence type="ECO:0000259" key="5">
    <source>
        <dbReference type="Pfam" id="PF03469"/>
    </source>
</evidence>
<feature type="domain" description="XS" evidence="4">
    <location>
        <begin position="114"/>
        <end position="224"/>
    </location>
</feature>
<protein>
    <submittedName>
        <fullName evidence="7">Uncharacterized protein</fullName>
    </submittedName>
</protein>
<feature type="coiled-coil region" evidence="3">
    <location>
        <begin position="310"/>
        <end position="340"/>
    </location>
</feature>
<keyword evidence="1 3" id="KW-0175">Coiled coil</keyword>
<dbReference type="InterPro" id="IPR005380">
    <property type="entry name" value="XS_domain"/>
</dbReference>
<sequence>MSQSSEEESDISESEINDYVDKPYEKLQSQAYKVQVHGTLKCPFCAGKKKQGYKYKELLQHASGVGKGAASRSGKQKANHLALAKYLEIDLADLADETLTRPLPQVTNPSSDQEDKFAWPWMGIVMNMSAVTSADSQGQEENDYWSRTFAKYKPAKVHVLWNENHQASQAVLHFDSDWNGFTKATDFEKAFESHRHGKKDWKARENDPGSSFYGWCARSDDYNSDGPVGEYLRKETKLTTISGIVQETNQNRNTVVAGLTEEIAKTNQDLDKLQSMYNENAMTLSRTLEEKDKLHNAFVEETRKMQRVARDNVHRILAEQERMNNELELRKKKIDNWTKELNKREALTDRERQRLDEDMKKNDVVNNSLNLASMEQKKADENVLRLVEEQKREKEEALNKIIQLEKQLDAKQKLEMEIQELKGKLNVMKHLEDQDDAAVKKTMKEYHDELEQKIEDLNSVETLNQTLIVKERQSNDELQEARKLLIEGLCDTLSDKARTIIGIKRMGELDEKAFYNACKKKYPPGDAEVTAATLCSSWQENLKDSEWYPFKVIIVDGTEKGIVNDEDEKLKGLRQEHGEEIYSAVVTALKELNEYNPSGRYIIRELWNYKEERKATLKEVIAYIMKQIKTLKRKR</sequence>
<keyword evidence="2" id="KW-0943">RNA-mediated gene silencing</keyword>
<keyword evidence="8" id="KW-1185">Reference proteome</keyword>
<evidence type="ECO:0000259" key="4">
    <source>
        <dbReference type="Pfam" id="PF03468"/>
    </source>
</evidence>
<feature type="coiled-coil region" evidence="3">
    <location>
        <begin position="377"/>
        <end position="463"/>
    </location>
</feature>
<dbReference type="Proteomes" id="UP001154282">
    <property type="component" value="Unassembled WGS sequence"/>
</dbReference>
<proteinExistence type="predicted"/>
<dbReference type="InterPro" id="IPR045177">
    <property type="entry name" value="FDM1-5/IDN2"/>
</dbReference>
<dbReference type="AlphaFoldDB" id="A0AAV0JQ24"/>
<dbReference type="GO" id="GO:0080188">
    <property type="term" value="P:gene silencing by siRNA-directed DNA methylation"/>
    <property type="evidence" value="ECO:0007669"/>
    <property type="project" value="InterPro"/>
</dbReference>
<evidence type="ECO:0000256" key="3">
    <source>
        <dbReference type="SAM" id="Coils"/>
    </source>
</evidence>
<dbReference type="InterPro" id="IPR038588">
    <property type="entry name" value="XS_domain_sf"/>
</dbReference>
<dbReference type="InterPro" id="IPR005381">
    <property type="entry name" value="Znf-XS_domain"/>
</dbReference>
<dbReference type="Pfam" id="PF03469">
    <property type="entry name" value="XH"/>
    <property type="match status" value="1"/>
</dbReference>
<dbReference type="EMBL" id="CAMGYJ010000005">
    <property type="protein sequence ID" value="CAI0411886.1"/>
    <property type="molecule type" value="Genomic_DNA"/>
</dbReference>
<dbReference type="Pfam" id="PF03470">
    <property type="entry name" value="zf-XS"/>
    <property type="match status" value="1"/>
</dbReference>
<dbReference type="Pfam" id="PF03468">
    <property type="entry name" value="XS"/>
    <property type="match status" value="1"/>
</dbReference>